<gene>
    <name evidence="3" type="ORF">UT84_C0016G0007</name>
</gene>
<protein>
    <submittedName>
        <fullName evidence="3">3-ketoacyl-acyl carrier protein reductase</fullName>
    </submittedName>
</protein>
<reference evidence="3 4" key="1">
    <citation type="journal article" date="2015" name="Nature">
        <title>rRNA introns, odd ribosomes, and small enigmatic genomes across a large radiation of phyla.</title>
        <authorList>
            <person name="Brown C.T."/>
            <person name="Hug L.A."/>
            <person name="Thomas B.C."/>
            <person name="Sharon I."/>
            <person name="Castelle C.J."/>
            <person name="Singh A."/>
            <person name="Wilkins M.J."/>
            <person name="Williams K.H."/>
            <person name="Banfield J.F."/>
        </authorList>
    </citation>
    <scope>NUCLEOTIDE SEQUENCE [LARGE SCALE GENOMIC DNA]</scope>
</reference>
<dbReference type="InterPro" id="IPR020904">
    <property type="entry name" value="Sc_DH/Rdtase_CS"/>
</dbReference>
<evidence type="ECO:0000256" key="2">
    <source>
        <dbReference type="ARBA" id="ARBA00023002"/>
    </source>
</evidence>
<dbReference type="PANTHER" id="PTHR42760:SF133">
    <property type="entry name" value="3-OXOACYL-[ACYL-CARRIER-PROTEIN] REDUCTASE"/>
    <property type="match status" value="1"/>
</dbReference>
<dbReference type="EMBL" id="LBYI01000016">
    <property type="protein sequence ID" value="KKR49978.1"/>
    <property type="molecule type" value="Genomic_DNA"/>
</dbReference>
<dbReference type="GO" id="GO:0048038">
    <property type="term" value="F:quinone binding"/>
    <property type="evidence" value="ECO:0007669"/>
    <property type="project" value="TreeGrafter"/>
</dbReference>
<dbReference type="GO" id="GO:0006633">
    <property type="term" value="P:fatty acid biosynthetic process"/>
    <property type="evidence" value="ECO:0007669"/>
    <property type="project" value="TreeGrafter"/>
</dbReference>
<proteinExistence type="inferred from homology"/>
<sequence length="232" mass="25338">MTKSKVVFIAGASRGIGLATAKKFATKGWLVAGFYNKKTGPKVKNVSWYQFEISDYSSIKKSFGKAFEDLGRVDCFINCVGIFGYKNLAEYDEQLLDKVINVNEKGVYLTTKEILNKMTDGSIVYISSTAAQIGSTDPVYAGTKSAILGLTKSMAKALAPKIRVNCVAPGVTNSDMTKNMKPERLNQLIEMSLLKRIAEPEDVASAIYFLASDESKHITGTCLDINAGYVLR</sequence>
<evidence type="ECO:0000313" key="4">
    <source>
        <dbReference type="Proteomes" id="UP000034531"/>
    </source>
</evidence>
<dbReference type="InterPro" id="IPR036291">
    <property type="entry name" value="NAD(P)-bd_dom_sf"/>
</dbReference>
<evidence type="ECO:0000313" key="3">
    <source>
        <dbReference type="EMBL" id="KKR49978.1"/>
    </source>
</evidence>
<dbReference type="GO" id="GO:0016616">
    <property type="term" value="F:oxidoreductase activity, acting on the CH-OH group of donors, NAD or NADP as acceptor"/>
    <property type="evidence" value="ECO:0007669"/>
    <property type="project" value="TreeGrafter"/>
</dbReference>
<dbReference type="Proteomes" id="UP000034531">
    <property type="component" value="Unassembled WGS sequence"/>
</dbReference>
<comment type="caution">
    <text evidence="3">The sequence shown here is derived from an EMBL/GenBank/DDBJ whole genome shotgun (WGS) entry which is preliminary data.</text>
</comment>
<dbReference type="SUPFAM" id="SSF51735">
    <property type="entry name" value="NAD(P)-binding Rossmann-fold domains"/>
    <property type="match status" value="1"/>
</dbReference>
<accession>A0A0G0RC55</accession>
<dbReference type="Gene3D" id="3.40.50.720">
    <property type="entry name" value="NAD(P)-binding Rossmann-like Domain"/>
    <property type="match status" value="1"/>
</dbReference>
<comment type="similarity">
    <text evidence="1">Belongs to the short-chain dehydrogenases/reductases (SDR) family.</text>
</comment>
<dbReference type="AlphaFoldDB" id="A0A0G0RC55"/>
<organism evidence="3 4">
    <name type="scientific">Candidatus Curtissbacteria bacterium GW2011_GWA1_40_16</name>
    <dbReference type="NCBI Taxonomy" id="1618405"/>
    <lineage>
        <taxon>Bacteria</taxon>
        <taxon>Candidatus Curtissiibacteriota</taxon>
    </lineage>
</organism>
<dbReference type="PRINTS" id="PR00081">
    <property type="entry name" value="GDHRDH"/>
</dbReference>
<dbReference type="FunFam" id="3.40.50.720:FF:000084">
    <property type="entry name" value="Short-chain dehydrogenase reductase"/>
    <property type="match status" value="1"/>
</dbReference>
<dbReference type="CDD" id="cd05233">
    <property type="entry name" value="SDR_c"/>
    <property type="match status" value="1"/>
</dbReference>
<name>A0A0G0RC55_9BACT</name>
<dbReference type="PROSITE" id="PS00061">
    <property type="entry name" value="ADH_SHORT"/>
    <property type="match status" value="1"/>
</dbReference>
<dbReference type="PANTHER" id="PTHR42760">
    <property type="entry name" value="SHORT-CHAIN DEHYDROGENASES/REDUCTASES FAMILY MEMBER"/>
    <property type="match status" value="1"/>
</dbReference>
<dbReference type="PRINTS" id="PR00080">
    <property type="entry name" value="SDRFAMILY"/>
</dbReference>
<dbReference type="Pfam" id="PF13561">
    <property type="entry name" value="adh_short_C2"/>
    <property type="match status" value="1"/>
</dbReference>
<dbReference type="InterPro" id="IPR002347">
    <property type="entry name" value="SDR_fam"/>
</dbReference>
<keyword evidence="2" id="KW-0560">Oxidoreductase</keyword>
<evidence type="ECO:0000256" key="1">
    <source>
        <dbReference type="ARBA" id="ARBA00006484"/>
    </source>
</evidence>